<dbReference type="PROSITE" id="PS50089">
    <property type="entry name" value="ZF_RING_2"/>
    <property type="match status" value="1"/>
</dbReference>
<feature type="domain" description="RING-type" evidence="7">
    <location>
        <begin position="764"/>
        <end position="799"/>
    </location>
</feature>
<organism evidence="8 9">
    <name type="scientific">Leishmania martiniquensis</name>
    <dbReference type="NCBI Taxonomy" id="1580590"/>
    <lineage>
        <taxon>Eukaryota</taxon>
        <taxon>Discoba</taxon>
        <taxon>Euglenozoa</taxon>
        <taxon>Kinetoplastea</taxon>
        <taxon>Metakinetoplastina</taxon>
        <taxon>Trypanosomatida</taxon>
        <taxon>Trypanosomatidae</taxon>
        <taxon>Leishmaniinae</taxon>
        <taxon>Leishmania</taxon>
    </lineage>
</organism>
<dbReference type="AlphaFoldDB" id="A0A836H4A6"/>
<dbReference type="InterPro" id="IPR013083">
    <property type="entry name" value="Znf_RING/FYVE/PHD"/>
</dbReference>
<feature type="coiled-coil region" evidence="5">
    <location>
        <begin position="484"/>
        <end position="518"/>
    </location>
</feature>
<protein>
    <recommendedName>
        <fullName evidence="7">RING-type domain-containing protein</fullName>
    </recommendedName>
</protein>
<feature type="compositionally biased region" description="Low complexity" evidence="6">
    <location>
        <begin position="56"/>
        <end position="81"/>
    </location>
</feature>
<dbReference type="EMBL" id="JAFEUZ010000012">
    <property type="protein sequence ID" value="KAG5484524.1"/>
    <property type="molecule type" value="Genomic_DNA"/>
</dbReference>
<dbReference type="OrthoDB" id="6105938at2759"/>
<dbReference type="GO" id="GO:0008270">
    <property type="term" value="F:zinc ion binding"/>
    <property type="evidence" value="ECO:0007669"/>
    <property type="project" value="UniProtKB-KW"/>
</dbReference>
<evidence type="ECO:0000256" key="1">
    <source>
        <dbReference type="ARBA" id="ARBA00022723"/>
    </source>
</evidence>
<evidence type="ECO:0000256" key="2">
    <source>
        <dbReference type="ARBA" id="ARBA00022771"/>
    </source>
</evidence>
<dbReference type="InterPro" id="IPR017907">
    <property type="entry name" value="Znf_RING_CS"/>
</dbReference>
<evidence type="ECO:0000256" key="3">
    <source>
        <dbReference type="ARBA" id="ARBA00022833"/>
    </source>
</evidence>
<evidence type="ECO:0000256" key="6">
    <source>
        <dbReference type="SAM" id="MobiDB-lite"/>
    </source>
</evidence>
<evidence type="ECO:0000313" key="9">
    <source>
        <dbReference type="Proteomes" id="UP000673552"/>
    </source>
</evidence>
<sequence>MQPALHAPPSSKRTLFNRMMAARRTGGVDPGTAGGIRIIENSRSCPPLPVIRPPQDTATSSPVVSSVSHSSAARHSSDVAVPQRPKKASSSAPYVITDKTPRAELLAIIVQLQEELTQRTDSVNAIQRNFERLSSMHYAEQLELQRLRLGEKARLQAKPDCSDAALRQRERALAEMGQSVGEQQGKIAQLEEQLAASRSSCELQKLVMQLIASHAEGFREVLHEEAAAFLQLHTSSVIERAAIGAQHAGAQQQLLCKGVAQLLADHHAQMVPHSMRGVAADTWRQLEEPGKASATTILELVRQCLCETAEAVRHHAAAAHAADLQRALAEVLSQRQQEEGQRAVRETLCLRLLATEEEERRVRRELLYGELQARAAAEQAFDEVRLLRERAESAAAATHLLREATTALLTCRVSEWCAAAEGRLVDFERSVESFVKETSWVLDKQWQEALLGEHRQLQSLYETQVQAMHAEWRGQIEVIQRTYAMQLAQARSDLSAQMQTAEDRRAAAERLSRTMEDALIQLKCENAAEVRAVEAHWQSALSDALRDCEQRWTTMLEECQERLSACSRAMLHLLLNQLRIRSRCVYQEQEERAALCRLHGRQEARQLRDEQAATTQHRVIAAVLLERAEHQTQDEAASRALLCASASADWAALVERERAHKAQVHHALSLAAAASRLEEVRAEAAGCDDKWRECADQLQENLREEEQARLAAVARASDATLAVQEAHAALERLSQDFAEYRCSVNAAAQRIELAESATESTCSCTLCLRLYCQPLACVPCGHIYCAQCLLRHPRNRSLCSITSSLTSAVSASGGESGAADARGGIEVAQWLHSKSDPHASLFCPECASASVRTVVELRALGELAAKYDYKKRSLALLLAGLR</sequence>
<evidence type="ECO:0000313" key="8">
    <source>
        <dbReference type="EMBL" id="KAG5484524.1"/>
    </source>
</evidence>
<reference evidence="9" key="2">
    <citation type="journal article" date="2021" name="Sci. Data">
        <title>Chromosome-scale genome sequencing, assembly and annotation of six genomes from subfamily Leishmaniinae.</title>
        <authorList>
            <person name="Almutairi H."/>
            <person name="Urbaniak M.D."/>
            <person name="Bates M.D."/>
            <person name="Jariyapan N."/>
            <person name="Kwakye-Nuako G."/>
            <person name="Thomaz Soccol V."/>
            <person name="Al-Salem W.S."/>
            <person name="Dillon R.J."/>
            <person name="Bates P.A."/>
            <person name="Gatherer D."/>
        </authorList>
    </citation>
    <scope>NUCLEOTIDE SEQUENCE [LARGE SCALE GENOMIC DNA]</scope>
</reference>
<name>A0A836H4A6_9TRYP</name>
<dbReference type="InterPro" id="IPR001841">
    <property type="entry name" value="Znf_RING"/>
</dbReference>
<dbReference type="RefSeq" id="XP_067180462.1">
    <property type="nucleotide sequence ID" value="XM_067325249.1"/>
</dbReference>
<feature type="region of interest" description="Disordered" evidence="6">
    <location>
        <begin position="40"/>
        <end position="91"/>
    </location>
</feature>
<evidence type="ECO:0000256" key="5">
    <source>
        <dbReference type="SAM" id="Coils"/>
    </source>
</evidence>
<reference evidence="9" key="1">
    <citation type="journal article" date="2021" name="Microbiol. Resour. Announc.">
        <title>LGAAP: Leishmaniinae Genome Assembly and Annotation Pipeline.</title>
        <authorList>
            <person name="Almutairi H."/>
            <person name="Urbaniak M.D."/>
            <person name="Bates M.D."/>
            <person name="Jariyapan N."/>
            <person name="Kwakye-Nuako G."/>
            <person name="Thomaz-Soccol V."/>
            <person name="Al-Salem W.S."/>
            <person name="Dillon R.J."/>
            <person name="Bates P.A."/>
            <person name="Gatherer D."/>
        </authorList>
    </citation>
    <scope>NUCLEOTIDE SEQUENCE [LARGE SCALE GENOMIC DNA]</scope>
</reference>
<keyword evidence="9" id="KW-1185">Reference proteome</keyword>
<proteinExistence type="predicted"/>
<gene>
    <name evidence="8" type="ORF">LSCM1_07900</name>
</gene>
<evidence type="ECO:0000259" key="7">
    <source>
        <dbReference type="PROSITE" id="PS50089"/>
    </source>
</evidence>
<dbReference type="Gene3D" id="3.30.40.10">
    <property type="entry name" value="Zinc/RING finger domain, C3HC4 (zinc finger)"/>
    <property type="match status" value="1"/>
</dbReference>
<keyword evidence="3" id="KW-0862">Zinc</keyword>
<evidence type="ECO:0000256" key="4">
    <source>
        <dbReference type="PROSITE-ProRule" id="PRU00175"/>
    </source>
</evidence>
<dbReference type="GeneID" id="92517761"/>
<dbReference type="KEGG" id="lmat:92517761"/>
<comment type="caution">
    <text evidence="8">The sequence shown here is derived from an EMBL/GenBank/DDBJ whole genome shotgun (WGS) entry which is preliminary data.</text>
</comment>
<accession>A0A836H4A6</accession>
<dbReference type="SUPFAM" id="SSF57850">
    <property type="entry name" value="RING/U-box"/>
    <property type="match status" value="1"/>
</dbReference>
<dbReference type="Proteomes" id="UP000673552">
    <property type="component" value="Unassembled WGS sequence"/>
</dbReference>
<keyword evidence="2 4" id="KW-0863">Zinc-finger</keyword>
<dbReference type="PROSITE" id="PS00518">
    <property type="entry name" value="ZF_RING_1"/>
    <property type="match status" value="1"/>
</dbReference>
<keyword evidence="5" id="KW-0175">Coiled coil</keyword>
<keyword evidence="1" id="KW-0479">Metal-binding</keyword>